<dbReference type="EMBL" id="CP013650">
    <property type="protein sequence ID" value="ALS98728.1"/>
    <property type="molecule type" value="Genomic_DNA"/>
</dbReference>
<keyword evidence="1" id="KW-0732">Signal</keyword>
<proteinExistence type="predicted"/>
<gene>
    <name evidence="2" type="ORF">AT746_10905</name>
</gene>
<dbReference type="RefSeq" id="WP_062480230.1">
    <property type="nucleotide sequence ID" value="NZ_CP013650.1"/>
</dbReference>
<name>A0A0U3B0C7_9ALTE</name>
<evidence type="ECO:0000313" key="3">
    <source>
        <dbReference type="Proteomes" id="UP000068447"/>
    </source>
</evidence>
<dbReference type="Proteomes" id="UP000068447">
    <property type="component" value="Chromosome"/>
</dbReference>
<feature type="chain" id="PRO_5006836300" evidence="1">
    <location>
        <begin position="21"/>
        <end position="134"/>
    </location>
</feature>
<organism evidence="2 3">
    <name type="scientific">Lacimicrobium alkaliphilum</name>
    <dbReference type="NCBI Taxonomy" id="1526571"/>
    <lineage>
        <taxon>Bacteria</taxon>
        <taxon>Pseudomonadati</taxon>
        <taxon>Pseudomonadota</taxon>
        <taxon>Gammaproteobacteria</taxon>
        <taxon>Alteromonadales</taxon>
        <taxon>Alteromonadaceae</taxon>
        <taxon>Lacimicrobium</taxon>
    </lineage>
</organism>
<protein>
    <submittedName>
        <fullName evidence="2">Uncharacterized protein</fullName>
    </submittedName>
</protein>
<accession>A0A0U3B0C7</accession>
<evidence type="ECO:0000256" key="1">
    <source>
        <dbReference type="SAM" id="SignalP"/>
    </source>
</evidence>
<dbReference type="STRING" id="1526571.AT746_10905"/>
<feature type="signal peptide" evidence="1">
    <location>
        <begin position="1"/>
        <end position="20"/>
    </location>
</feature>
<reference evidence="2 3" key="1">
    <citation type="submission" date="2015-12" db="EMBL/GenBank/DDBJ databases">
        <title>Complete genome of Lacimicrobium alkaliphilum KCTC 32984.</title>
        <authorList>
            <person name="Kim S.-G."/>
            <person name="Lee Y.-J."/>
        </authorList>
    </citation>
    <scope>NUCLEOTIDE SEQUENCE [LARGE SCALE GENOMIC DNA]</scope>
    <source>
        <strain evidence="2 3">YelD216</strain>
    </source>
</reference>
<evidence type="ECO:0000313" key="2">
    <source>
        <dbReference type="EMBL" id="ALS98728.1"/>
    </source>
</evidence>
<dbReference type="KEGG" id="lal:AT746_10905"/>
<keyword evidence="3" id="KW-1185">Reference proteome</keyword>
<dbReference type="AlphaFoldDB" id="A0A0U3B0C7"/>
<sequence>MNIRFPCFLISLLFAQGVIAQDHCFSSPYQLFDKFDHIFVKGTLLPVRRAEGNESVVVGLRVKSASLNKNFESVGIRDGAIILEICGNSVGKIFKSSDQNPTCCSPLQDGKISVTVSNSLIETYKTYFDADADF</sequence>